<dbReference type="Pfam" id="PF04539">
    <property type="entry name" value="Sigma70_r3"/>
    <property type="match status" value="1"/>
</dbReference>
<proteinExistence type="predicted"/>
<dbReference type="PANTHER" id="PTHR30385">
    <property type="entry name" value="SIGMA FACTOR F FLAGELLAR"/>
    <property type="match status" value="1"/>
</dbReference>
<dbReference type="Gene3D" id="1.20.140.160">
    <property type="match status" value="1"/>
</dbReference>
<name>A0A271IWZ0_9BACT</name>
<feature type="domain" description="RNA polymerase sigma-70 region 2" evidence="6">
    <location>
        <begin position="31"/>
        <end position="95"/>
    </location>
</feature>
<evidence type="ECO:0000256" key="1">
    <source>
        <dbReference type="ARBA" id="ARBA00023015"/>
    </source>
</evidence>
<organism evidence="8 9">
    <name type="scientific">Rubrivirga marina</name>
    <dbReference type="NCBI Taxonomy" id="1196024"/>
    <lineage>
        <taxon>Bacteria</taxon>
        <taxon>Pseudomonadati</taxon>
        <taxon>Rhodothermota</taxon>
        <taxon>Rhodothermia</taxon>
        <taxon>Rhodothermales</taxon>
        <taxon>Rubricoccaceae</taxon>
        <taxon>Rubrivirga</taxon>
    </lineage>
</organism>
<dbReference type="NCBIfam" id="TIGR02937">
    <property type="entry name" value="sigma70-ECF"/>
    <property type="match status" value="1"/>
</dbReference>
<dbReference type="PRINTS" id="PR00046">
    <property type="entry name" value="SIGMA70FCT"/>
</dbReference>
<protein>
    <recommendedName>
        <fullName evidence="10">RNA polymerase sigma-70 domain-containing protein</fullName>
    </recommendedName>
</protein>
<evidence type="ECO:0008006" key="10">
    <source>
        <dbReference type="Google" id="ProtNLM"/>
    </source>
</evidence>
<dbReference type="InterPro" id="IPR007627">
    <property type="entry name" value="RNA_pol_sigma70_r2"/>
</dbReference>
<dbReference type="SUPFAM" id="SSF88659">
    <property type="entry name" value="Sigma3 and sigma4 domains of RNA polymerase sigma factors"/>
    <property type="match status" value="2"/>
</dbReference>
<evidence type="ECO:0000256" key="4">
    <source>
        <dbReference type="ARBA" id="ARBA00023163"/>
    </source>
</evidence>
<gene>
    <name evidence="8" type="ORF">BSZ37_04480</name>
</gene>
<reference evidence="8 9" key="1">
    <citation type="submission" date="2016-11" db="EMBL/GenBank/DDBJ databases">
        <title>Study of marine rhodopsin-containing bacteria.</title>
        <authorList>
            <person name="Yoshizawa S."/>
            <person name="Kumagai Y."/>
            <person name="Kogure K."/>
        </authorList>
    </citation>
    <scope>NUCLEOTIDE SEQUENCE [LARGE SCALE GENOMIC DNA]</scope>
    <source>
        <strain evidence="8 9">SAORIC-28</strain>
    </source>
</reference>
<dbReference type="Pfam" id="PF04545">
    <property type="entry name" value="Sigma70_r4"/>
    <property type="match status" value="1"/>
</dbReference>
<feature type="domain" description="RNA polymerase sigma-70 region 4" evidence="7">
    <location>
        <begin position="196"/>
        <end position="243"/>
    </location>
</feature>
<keyword evidence="4" id="KW-0804">Transcription</keyword>
<dbReference type="EMBL" id="MQWD01000001">
    <property type="protein sequence ID" value="PAP75746.1"/>
    <property type="molecule type" value="Genomic_DNA"/>
</dbReference>
<keyword evidence="2" id="KW-0731">Sigma factor</keyword>
<dbReference type="InterPro" id="IPR013324">
    <property type="entry name" value="RNA_pol_sigma_r3/r4-like"/>
</dbReference>
<dbReference type="AlphaFoldDB" id="A0A271IWZ0"/>
<evidence type="ECO:0000313" key="9">
    <source>
        <dbReference type="Proteomes" id="UP000216339"/>
    </source>
</evidence>
<dbReference type="Pfam" id="PF04542">
    <property type="entry name" value="Sigma70_r2"/>
    <property type="match status" value="1"/>
</dbReference>
<dbReference type="InterPro" id="IPR007630">
    <property type="entry name" value="RNA_pol_sigma70_r4"/>
</dbReference>
<evidence type="ECO:0000313" key="8">
    <source>
        <dbReference type="EMBL" id="PAP75746.1"/>
    </source>
</evidence>
<evidence type="ECO:0000259" key="6">
    <source>
        <dbReference type="Pfam" id="PF04542"/>
    </source>
</evidence>
<dbReference type="InterPro" id="IPR007624">
    <property type="entry name" value="RNA_pol_sigma70_r3"/>
</dbReference>
<accession>A0A271IWZ0</accession>
<dbReference type="GO" id="GO:0016987">
    <property type="term" value="F:sigma factor activity"/>
    <property type="evidence" value="ECO:0007669"/>
    <property type="project" value="UniProtKB-KW"/>
</dbReference>
<dbReference type="SUPFAM" id="SSF88946">
    <property type="entry name" value="Sigma2 domain of RNA polymerase sigma factors"/>
    <property type="match status" value="1"/>
</dbReference>
<keyword evidence="1" id="KW-0805">Transcription regulation</keyword>
<dbReference type="InterPro" id="IPR014284">
    <property type="entry name" value="RNA_pol_sigma-70_dom"/>
</dbReference>
<evidence type="ECO:0000259" key="7">
    <source>
        <dbReference type="Pfam" id="PF04545"/>
    </source>
</evidence>
<dbReference type="InterPro" id="IPR000943">
    <property type="entry name" value="RNA_pol_sigma70"/>
</dbReference>
<comment type="caution">
    <text evidence="8">The sequence shown here is derived from an EMBL/GenBank/DDBJ whole genome shotgun (WGS) entry which is preliminary data.</text>
</comment>
<dbReference type="GO" id="GO:0003677">
    <property type="term" value="F:DNA binding"/>
    <property type="evidence" value="ECO:0007669"/>
    <property type="project" value="UniProtKB-KW"/>
</dbReference>
<feature type="domain" description="RNA polymerase sigma-70 region 3" evidence="5">
    <location>
        <begin position="111"/>
        <end position="175"/>
    </location>
</feature>
<keyword evidence="9" id="KW-1185">Reference proteome</keyword>
<dbReference type="InterPro" id="IPR013325">
    <property type="entry name" value="RNA_pol_sigma_r2"/>
</dbReference>
<dbReference type="Proteomes" id="UP000216339">
    <property type="component" value="Unassembled WGS sequence"/>
</dbReference>
<dbReference type="OrthoDB" id="9150024at2"/>
<dbReference type="Gene3D" id="1.10.1740.10">
    <property type="match status" value="1"/>
</dbReference>
<dbReference type="RefSeq" id="WP_095509389.1">
    <property type="nucleotide sequence ID" value="NZ_MQWD01000001.1"/>
</dbReference>
<evidence type="ECO:0000256" key="3">
    <source>
        <dbReference type="ARBA" id="ARBA00023125"/>
    </source>
</evidence>
<dbReference type="CDD" id="cd06171">
    <property type="entry name" value="Sigma70_r4"/>
    <property type="match status" value="1"/>
</dbReference>
<sequence>MPAPDLQALVERYLADPSAVRREAAVLAGVPLVRSIVGKVPVPAHPLASREDLEGAGLVGLVEALNGYDPKAGASFLTFAYLRVRGAVVDYLRSLDVLSLAKRKRVAEAGRVAEALRQELGAEPTDREIADRLGLGLADYDQLMVEAQARFALSLDAPAGPERDESLHDVVGDDGAGAGFDTADQAHTLGQVRTVIEGLPSRTRAMVGMYYDEGLTLREIGAVFQVSEARVSQILGRTLLSIRARLEAEVEAAVA</sequence>
<evidence type="ECO:0000256" key="2">
    <source>
        <dbReference type="ARBA" id="ARBA00023082"/>
    </source>
</evidence>
<evidence type="ECO:0000259" key="5">
    <source>
        <dbReference type="Pfam" id="PF04539"/>
    </source>
</evidence>
<keyword evidence="3" id="KW-0238">DNA-binding</keyword>
<dbReference type="GO" id="GO:0006352">
    <property type="term" value="P:DNA-templated transcription initiation"/>
    <property type="evidence" value="ECO:0007669"/>
    <property type="project" value="InterPro"/>
</dbReference>